<keyword evidence="6" id="KW-0418">Kinase</keyword>
<dbReference type="SUPFAM" id="SSF55874">
    <property type="entry name" value="ATPase domain of HSP90 chaperone/DNA topoisomerase II/histidine kinase"/>
    <property type="match status" value="1"/>
</dbReference>
<evidence type="ECO:0000256" key="5">
    <source>
        <dbReference type="ARBA" id="ARBA00022692"/>
    </source>
</evidence>
<evidence type="ECO:0000256" key="1">
    <source>
        <dbReference type="ARBA" id="ARBA00000085"/>
    </source>
</evidence>
<keyword evidence="12" id="KW-1185">Reference proteome</keyword>
<evidence type="ECO:0000256" key="9">
    <source>
        <dbReference type="SAM" id="Phobius"/>
    </source>
</evidence>
<dbReference type="Proteomes" id="UP000438448">
    <property type="component" value="Unassembled WGS sequence"/>
</dbReference>
<keyword evidence="7 9" id="KW-1133">Transmembrane helix</keyword>
<feature type="domain" description="Histidine kinase" evidence="10">
    <location>
        <begin position="527"/>
        <end position="635"/>
    </location>
</feature>
<dbReference type="PANTHER" id="PTHR45436">
    <property type="entry name" value="SENSOR HISTIDINE KINASE YKOH"/>
    <property type="match status" value="1"/>
</dbReference>
<feature type="compositionally biased region" description="Polar residues" evidence="8">
    <location>
        <begin position="680"/>
        <end position="690"/>
    </location>
</feature>
<dbReference type="GO" id="GO:0000160">
    <property type="term" value="P:phosphorelay signal transduction system"/>
    <property type="evidence" value="ECO:0007669"/>
    <property type="project" value="TreeGrafter"/>
</dbReference>
<evidence type="ECO:0000256" key="3">
    <source>
        <dbReference type="ARBA" id="ARBA00022553"/>
    </source>
</evidence>
<evidence type="ECO:0000256" key="6">
    <source>
        <dbReference type="ARBA" id="ARBA00022777"/>
    </source>
</evidence>
<dbReference type="GO" id="GO:0004673">
    <property type="term" value="F:protein histidine kinase activity"/>
    <property type="evidence" value="ECO:0007669"/>
    <property type="project" value="UniProtKB-EC"/>
</dbReference>
<dbReference type="InterPro" id="IPR050428">
    <property type="entry name" value="TCS_sensor_his_kinase"/>
</dbReference>
<dbReference type="EC" id="2.7.13.3" evidence="2"/>
<protein>
    <recommendedName>
        <fullName evidence="2">histidine kinase</fullName>
        <ecNumber evidence="2">2.7.13.3</ecNumber>
    </recommendedName>
</protein>
<evidence type="ECO:0000259" key="10">
    <source>
        <dbReference type="PROSITE" id="PS50109"/>
    </source>
</evidence>
<dbReference type="SMART" id="SM00387">
    <property type="entry name" value="HATPase_c"/>
    <property type="match status" value="1"/>
</dbReference>
<comment type="caution">
    <text evidence="11">The sequence shown here is derived from an EMBL/GenBank/DDBJ whole genome shotgun (WGS) entry which is preliminary data.</text>
</comment>
<feature type="transmembrane region" description="Helical" evidence="9">
    <location>
        <begin position="321"/>
        <end position="341"/>
    </location>
</feature>
<evidence type="ECO:0000256" key="2">
    <source>
        <dbReference type="ARBA" id="ARBA00012438"/>
    </source>
</evidence>
<gene>
    <name evidence="11" type="ORF">NRB20_40720</name>
</gene>
<proteinExistence type="predicted"/>
<organism evidence="11 12">
    <name type="scientific">Nocardia macrotermitis</name>
    <dbReference type="NCBI Taxonomy" id="2585198"/>
    <lineage>
        <taxon>Bacteria</taxon>
        <taxon>Bacillati</taxon>
        <taxon>Actinomycetota</taxon>
        <taxon>Actinomycetes</taxon>
        <taxon>Mycobacteriales</taxon>
        <taxon>Nocardiaceae</taxon>
        <taxon>Nocardia</taxon>
    </lineage>
</organism>
<dbReference type="AlphaFoldDB" id="A0A7K0D5E6"/>
<feature type="compositionally biased region" description="Basic and acidic residues" evidence="8">
    <location>
        <begin position="645"/>
        <end position="658"/>
    </location>
</feature>
<name>A0A7K0D5E6_9NOCA</name>
<evidence type="ECO:0000256" key="4">
    <source>
        <dbReference type="ARBA" id="ARBA00022679"/>
    </source>
</evidence>
<evidence type="ECO:0000313" key="12">
    <source>
        <dbReference type="Proteomes" id="UP000438448"/>
    </source>
</evidence>
<accession>A0A7K0D5E6</accession>
<keyword evidence="3" id="KW-0597">Phosphoprotein</keyword>
<evidence type="ECO:0000256" key="7">
    <source>
        <dbReference type="ARBA" id="ARBA00022989"/>
    </source>
</evidence>
<evidence type="ECO:0000256" key="8">
    <source>
        <dbReference type="SAM" id="MobiDB-lite"/>
    </source>
</evidence>
<keyword evidence="9" id="KW-0472">Membrane</keyword>
<dbReference type="Gene3D" id="6.10.340.10">
    <property type="match status" value="1"/>
</dbReference>
<dbReference type="GO" id="GO:0005886">
    <property type="term" value="C:plasma membrane"/>
    <property type="evidence" value="ECO:0007669"/>
    <property type="project" value="TreeGrafter"/>
</dbReference>
<evidence type="ECO:0000313" key="11">
    <source>
        <dbReference type="EMBL" id="MQY20963.1"/>
    </source>
</evidence>
<dbReference type="InterPro" id="IPR005467">
    <property type="entry name" value="His_kinase_dom"/>
</dbReference>
<feature type="compositionally biased region" description="Low complexity" evidence="8">
    <location>
        <begin position="706"/>
        <end position="717"/>
    </location>
</feature>
<dbReference type="EMBL" id="WEGK01000008">
    <property type="protein sequence ID" value="MQY20963.1"/>
    <property type="molecule type" value="Genomic_DNA"/>
</dbReference>
<dbReference type="PROSITE" id="PS50109">
    <property type="entry name" value="HIS_KIN"/>
    <property type="match status" value="1"/>
</dbReference>
<dbReference type="Gene3D" id="3.30.565.10">
    <property type="entry name" value="Histidine kinase-like ATPase, C-terminal domain"/>
    <property type="match status" value="1"/>
</dbReference>
<keyword evidence="5 9" id="KW-0812">Transmembrane</keyword>
<dbReference type="InterPro" id="IPR036890">
    <property type="entry name" value="HATPase_C_sf"/>
</dbReference>
<sequence>MSWLTMRPGVRTKILAIALVPSLTLFGLGVAEAVYLVREGQHERNFSSVLENANKYSREMIASVEQERLLSVWRLAGGQNVSAQLGDARTRLDNAIQGLVHVASDLADVGAANLQDTVAGFTALRDQLPIIRGRVDARVLPIADAYGIYTKLLSSVVGGTLAVERTANDSGVTFALSGVLRISRAMEGISRSSALSAAITSGAALPPELLAEYRNIVGYSRTELAQLAEDLDGSAAAAVKDILATPAWRVLGAMEDFLIRYMTSSGKPELVAAMPASISDWKDAADQINQKMLGLWQSQSDRADHAAVLSADRSSRNSLEVGIGMLGIAILAFALSLWLANRLIGRLRRLRIETLVLAEERLPETIAKLNRGEGLENETATGLLDFGSDEIGSVAAAFNHAHTAAVAAAAAEARTMDGVRAVFLNIAHRSQIVVHKQLELLDEAEQRQEDPELLDLFFRLDHLATRGRRNAENLIILAGGRPGRQWRWPVPLVDLIRSAVGETEDYARVRPCRVPPVCALGPVVADLIHLLAELIDNALSFSPPQSRVEVSATVVGKGVVIEVSDQGMGIKRHDLERINEMLRKPPDFGVQGLFTDSRLGLFVVARLGAGHGISVQLAESDYGGVRAIVLMPKAVVTAEDPTSVESERGDRPRSRERQVSVTRTPVPAVSPPATAPAIQASDTEPGTLSAVQDRPRLPRRRRQKSLAPELAEPLAPEQLSPQLRSPEEARGVMSAIANGTRQARRSLRESGPLNESTE</sequence>
<dbReference type="PANTHER" id="PTHR45436:SF5">
    <property type="entry name" value="SENSOR HISTIDINE KINASE TRCS"/>
    <property type="match status" value="1"/>
</dbReference>
<reference evidence="11 12" key="1">
    <citation type="submission" date="2019-10" db="EMBL/GenBank/DDBJ databases">
        <title>Nocardia macrotermitis sp. nov. and Nocardia aurantia sp. nov., isolated from the gut of fungus growing-termite Macrotermes natalensis.</title>
        <authorList>
            <person name="Benndorf R."/>
            <person name="Schwitalla J."/>
            <person name="Martin K."/>
            <person name="De Beer W."/>
            <person name="Kaster A.-K."/>
            <person name="Vollmers J."/>
            <person name="Poulsen M."/>
            <person name="Beemelmanns C."/>
        </authorList>
    </citation>
    <scope>NUCLEOTIDE SEQUENCE [LARGE SCALE GENOMIC DNA]</scope>
    <source>
        <strain evidence="11 12">RB20</strain>
    </source>
</reference>
<dbReference type="InterPro" id="IPR013587">
    <property type="entry name" value="Nitrate/nitrite_sensing"/>
</dbReference>
<feature type="region of interest" description="Disordered" evidence="8">
    <location>
        <begin position="638"/>
        <end position="758"/>
    </location>
</feature>
<comment type="catalytic activity">
    <reaction evidence="1">
        <text>ATP + protein L-histidine = ADP + protein N-phospho-L-histidine.</text>
        <dbReference type="EC" id="2.7.13.3"/>
    </reaction>
</comment>
<dbReference type="Pfam" id="PF08376">
    <property type="entry name" value="NIT"/>
    <property type="match status" value="1"/>
</dbReference>
<dbReference type="InterPro" id="IPR003594">
    <property type="entry name" value="HATPase_dom"/>
</dbReference>
<keyword evidence="4" id="KW-0808">Transferase</keyword>
<dbReference type="Pfam" id="PF02518">
    <property type="entry name" value="HATPase_c"/>
    <property type="match status" value="1"/>
</dbReference>